<name>A0AA40FAU9_9PEZI</name>
<evidence type="ECO:0000313" key="1">
    <source>
        <dbReference type="EMBL" id="KAK0754398.1"/>
    </source>
</evidence>
<comment type="caution">
    <text evidence="1">The sequence shown here is derived from an EMBL/GenBank/DDBJ whole genome shotgun (WGS) entry which is preliminary data.</text>
</comment>
<keyword evidence="2" id="KW-1185">Reference proteome</keyword>
<dbReference type="Proteomes" id="UP001172155">
    <property type="component" value="Unassembled WGS sequence"/>
</dbReference>
<gene>
    <name evidence="1" type="ORF">B0T18DRAFT_36150</name>
</gene>
<sequence length="225" mass="25517">MEYRTMRLVKEYQLVIYPPPLDTDAQLPLLKNCRRSGHIAKEQHASFPLSLISQHSTPVPHNGQTSFRTTKRAGVGICRRHVPPFPVRLHQPRCRLLGLLLPRLGRHGDTAAIRRPKLCPVCLHPLHLLPPRPHRRRRPRLPHLRRQQIRHLVPPPEDPLGQVEALYPRPARLGAAARAPDVARLGRRHGLCDDAVCAPHQRRAGVVAVVGRRRQWGGDGGVERR</sequence>
<reference evidence="1" key="1">
    <citation type="submission" date="2023-06" db="EMBL/GenBank/DDBJ databases">
        <title>Genome-scale phylogeny and comparative genomics of the fungal order Sordariales.</title>
        <authorList>
            <consortium name="Lawrence Berkeley National Laboratory"/>
            <person name="Hensen N."/>
            <person name="Bonometti L."/>
            <person name="Westerberg I."/>
            <person name="Brannstrom I.O."/>
            <person name="Guillou S."/>
            <person name="Cros-Aarteil S."/>
            <person name="Calhoun S."/>
            <person name="Haridas S."/>
            <person name="Kuo A."/>
            <person name="Mondo S."/>
            <person name="Pangilinan J."/>
            <person name="Riley R."/>
            <person name="LaButti K."/>
            <person name="Andreopoulos B."/>
            <person name="Lipzen A."/>
            <person name="Chen C."/>
            <person name="Yanf M."/>
            <person name="Daum C."/>
            <person name="Ng V."/>
            <person name="Clum A."/>
            <person name="Steindorff A."/>
            <person name="Ohm R."/>
            <person name="Martin F."/>
            <person name="Silar P."/>
            <person name="Natvig D."/>
            <person name="Lalanne C."/>
            <person name="Gautier V."/>
            <person name="Ament-velasquez S.L."/>
            <person name="Kruys A."/>
            <person name="Hutchinson M.I."/>
            <person name="Powell A.J."/>
            <person name="Barry K."/>
            <person name="Miller A.N."/>
            <person name="Grigoriev I.V."/>
            <person name="Debuchy R."/>
            <person name="Gladieux P."/>
            <person name="Thoren M.H."/>
            <person name="Johannesson H."/>
        </authorList>
    </citation>
    <scope>NUCLEOTIDE SEQUENCE</scope>
    <source>
        <strain evidence="1">SMH3187-1</strain>
    </source>
</reference>
<protein>
    <submittedName>
        <fullName evidence="1">Uncharacterized protein</fullName>
    </submittedName>
</protein>
<proteinExistence type="predicted"/>
<dbReference type="EMBL" id="JAUKUD010000001">
    <property type="protein sequence ID" value="KAK0754398.1"/>
    <property type="molecule type" value="Genomic_DNA"/>
</dbReference>
<evidence type="ECO:0000313" key="2">
    <source>
        <dbReference type="Proteomes" id="UP001172155"/>
    </source>
</evidence>
<dbReference type="AlphaFoldDB" id="A0AA40FAU9"/>
<organism evidence="1 2">
    <name type="scientific">Schizothecium vesticola</name>
    <dbReference type="NCBI Taxonomy" id="314040"/>
    <lineage>
        <taxon>Eukaryota</taxon>
        <taxon>Fungi</taxon>
        <taxon>Dikarya</taxon>
        <taxon>Ascomycota</taxon>
        <taxon>Pezizomycotina</taxon>
        <taxon>Sordariomycetes</taxon>
        <taxon>Sordariomycetidae</taxon>
        <taxon>Sordariales</taxon>
        <taxon>Schizotheciaceae</taxon>
        <taxon>Schizothecium</taxon>
    </lineage>
</organism>
<accession>A0AA40FAU9</accession>